<accession>B6VV00</accession>
<proteinExistence type="predicted"/>
<dbReference type="EMBL" id="ABWZ01000018">
    <property type="protein sequence ID" value="EEB26374.1"/>
    <property type="molecule type" value="Genomic_DNA"/>
</dbReference>
<protein>
    <submittedName>
        <fullName evidence="1">Uncharacterized protein</fullName>
    </submittedName>
</protein>
<name>B6VV00_9BACT</name>
<sequence length="64" mass="7098">MDCLVFAARRPLSGAGRLKENHPCFAAVFSFAKPCAKRQSKGRRPIKSGKHIPMGLFILKNLKT</sequence>
<reference evidence="1 2" key="2">
    <citation type="submission" date="2008-10" db="EMBL/GenBank/DDBJ databases">
        <authorList>
            <person name="Fulton L."/>
            <person name="Clifton S."/>
            <person name="Fulton B."/>
            <person name="Xu J."/>
            <person name="Minx P."/>
            <person name="Pepin K.H."/>
            <person name="Johnson M."/>
            <person name="Thiruvilangam P."/>
            <person name="Bhonagiri V."/>
            <person name="Nash W.E."/>
            <person name="Mardis E.R."/>
            <person name="Wilson R.K."/>
        </authorList>
    </citation>
    <scope>NUCLEOTIDE SEQUENCE [LARGE SCALE GENOMIC DNA]</scope>
    <source>
        <strain evidence="1 2">DSM 17855</strain>
    </source>
</reference>
<evidence type="ECO:0000313" key="1">
    <source>
        <dbReference type="EMBL" id="EEB26374.1"/>
    </source>
</evidence>
<organism evidence="1 2">
    <name type="scientific">Phocaeicola dorei DSM 17855</name>
    <dbReference type="NCBI Taxonomy" id="483217"/>
    <lineage>
        <taxon>Bacteria</taxon>
        <taxon>Pseudomonadati</taxon>
        <taxon>Bacteroidota</taxon>
        <taxon>Bacteroidia</taxon>
        <taxon>Bacteroidales</taxon>
        <taxon>Bacteroidaceae</taxon>
        <taxon>Phocaeicola</taxon>
    </lineage>
</organism>
<dbReference type="Proteomes" id="UP000004849">
    <property type="component" value="Unassembled WGS sequence"/>
</dbReference>
<reference evidence="1 2" key="1">
    <citation type="submission" date="2008-10" db="EMBL/GenBank/DDBJ databases">
        <title>Draft genome sequence of Bacteroides dorei (DSM 17855).</title>
        <authorList>
            <person name="Sudarsanam P."/>
            <person name="Ley R."/>
            <person name="Guruge J."/>
            <person name="Turnbaugh P.J."/>
            <person name="Mahowald M."/>
            <person name="Liep D."/>
            <person name="Gordon J."/>
        </authorList>
    </citation>
    <scope>NUCLEOTIDE SEQUENCE [LARGE SCALE GENOMIC DNA]</scope>
    <source>
        <strain evidence="1 2">DSM 17855</strain>
    </source>
</reference>
<dbReference type="AlphaFoldDB" id="B6VV00"/>
<dbReference type="HOGENOM" id="CLU_2858278_0_0_10"/>
<gene>
    <name evidence="1" type="ORF">BACDOR_01108</name>
</gene>
<evidence type="ECO:0000313" key="2">
    <source>
        <dbReference type="Proteomes" id="UP000004849"/>
    </source>
</evidence>